<keyword evidence="3" id="KW-1185">Reference proteome</keyword>
<evidence type="ECO:0000313" key="2">
    <source>
        <dbReference type="EMBL" id="GJS76630.1"/>
    </source>
</evidence>
<evidence type="ECO:0000313" key="3">
    <source>
        <dbReference type="Proteomes" id="UP001151760"/>
    </source>
</evidence>
<evidence type="ECO:0000256" key="1">
    <source>
        <dbReference type="SAM" id="SignalP"/>
    </source>
</evidence>
<dbReference type="EMBL" id="BQNB010010389">
    <property type="protein sequence ID" value="GJS76630.1"/>
    <property type="molecule type" value="Genomic_DNA"/>
</dbReference>
<proteinExistence type="predicted"/>
<feature type="signal peptide" evidence="1">
    <location>
        <begin position="1"/>
        <end position="41"/>
    </location>
</feature>
<reference evidence="2" key="2">
    <citation type="submission" date="2022-01" db="EMBL/GenBank/DDBJ databases">
        <authorList>
            <person name="Yamashiro T."/>
            <person name="Shiraishi A."/>
            <person name="Satake H."/>
            <person name="Nakayama K."/>
        </authorList>
    </citation>
    <scope>NUCLEOTIDE SEQUENCE</scope>
</reference>
<keyword evidence="1" id="KW-0732">Signal</keyword>
<dbReference type="Proteomes" id="UP001151760">
    <property type="component" value="Unassembled WGS sequence"/>
</dbReference>
<accession>A0ABQ4YI43</accession>
<gene>
    <name evidence="2" type="ORF">Tco_0726511</name>
</gene>
<sequence length="371" mass="42218">MVLSSSRRSPMYGLPPTNFSRLFMILFVLMLLMNKPDHSYSSFPCYISPDCLWAGTHPDLLHYIFKSRPKHRLSVTRSKFVEFINTHQSVLLVFILIYETYGIGVLKCRFRILFDIHSKFIHIVILDYPKNSTRRLSLLKQKAIDLDNSKQCYYNVSHSQTRSCYNKENGPMNNDVKSKKYVLMALPIEHLRHLINTGMQICLKPYKLAFGSNDATKKSHKGHSNADDLKSKVLEKSAFLMEYPCCGQGNGFKVAIGFTEYESKKMGILQEIILKTLGIKKCMVPGVMRMEKDQDSSRRTVNVEETSPKAMVAIDVAGFDWSFMAEEEVTTNMALMAFSDSKNGKRVATTASSLEAEQDSVGILDLIRQSE</sequence>
<reference evidence="2" key="1">
    <citation type="journal article" date="2022" name="Int. J. Mol. Sci.">
        <title>Draft Genome of Tanacetum Coccineum: Genomic Comparison of Closely Related Tanacetum-Family Plants.</title>
        <authorList>
            <person name="Yamashiro T."/>
            <person name="Shiraishi A."/>
            <person name="Nakayama K."/>
            <person name="Satake H."/>
        </authorList>
    </citation>
    <scope>NUCLEOTIDE SEQUENCE</scope>
</reference>
<organism evidence="2 3">
    <name type="scientific">Tanacetum coccineum</name>
    <dbReference type="NCBI Taxonomy" id="301880"/>
    <lineage>
        <taxon>Eukaryota</taxon>
        <taxon>Viridiplantae</taxon>
        <taxon>Streptophyta</taxon>
        <taxon>Embryophyta</taxon>
        <taxon>Tracheophyta</taxon>
        <taxon>Spermatophyta</taxon>
        <taxon>Magnoliopsida</taxon>
        <taxon>eudicotyledons</taxon>
        <taxon>Gunneridae</taxon>
        <taxon>Pentapetalae</taxon>
        <taxon>asterids</taxon>
        <taxon>campanulids</taxon>
        <taxon>Asterales</taxon>
        <taxon>Asteraceae</taxon>
        <taxon>Asteroideae</taxon>
        <taxon>Anthemideae</taxon>
        <taxon>Anthemidinae</taxon>
        <taxon>Tanacetum</taxon>
    </lineage>
</organism>
<comment type="caution">
    <text evidence="2">The sequence shown here is derived from an EMBL/GenBank/DDBJ whole genome shotgun (WGS) entry which is preliminary data.</text>
</comment>
<feature type="chain" id="PRO_5047164865" evidence="1">
    <location>
        <begin position="42"/>
        <end position="371"/>
    </location>
</feature>
<name>A0ABQ4YI43_9ASTR</name>
<protein>
    <submittedName>
        <fullName evidence="2">Uncharacterized protein</fullName>
    </submittedName>
</protein>